<dbReference type="EMBL" id="BQNB010018583">
    <property type="protein sequence ID" value="GJT75988.1"/>
    <property type="molecule type" value="Genomic_DNA"/>
</dbReference>
<reference evidence="1" key="2">
    <citation type="submission" date="2022-01" db="EMBL/GenBank/DDBJ databases">
        <authorList>
            <person name="Yamashiro T."/>
            <person name="Shiraishi A."/>
            <person name="Satake H."/>
            <person name="Nakayama K."/>
        </authorList>
    </citation>
    <scope>NUCLEOTIDE SEQUENCE</scope>
</reference>
<reference evidence="1" key="1">
    <citation type="journal article" date="2022" name="Int. J. Mol. Sci.">
        <title>Draft Genome of Tanacetum Coccineum: Genomic Comparison of Closely Related Tanacetum-Family Plants.</title>
        <authorList>
            <person name="Yamashiro T."/>
            <person name="Shiraishi A."/>
            <person name="Nakayama K."/>
            <person name="Satake H."/>
        </authorList>
    </citation>
    <scope>NUCLEOTIDE SEQUENCE</scope>
</reference>
<evidence type="ECO:0000313" key="2">
    <source>
        <dbReference type="Proteomes" id="UP001151760"/>
    </source>
</evidence>
<dbReference type="Proteomes" id="UP001151760">
    <property type="component" value="Unassembled WGS sequence"/>
</dbReference>
<sequence>MYSPFGKMWYLADKDAFEEEYEQESKVFDLLKISDDLFTYDTPLGMVFDEFRRLGSIENDLFTYELGVVKDFYFPCAEQQCDNLKMVILMFMSLEGDDEEIETNIFEFETPLCKEFKEFNHLLQIDADVLTGDLTGFKTYEDYKNAWIYEWNKEVLWVEEKPCYNSNEDGYCNGENLPEMIQVGNMTYFQDYEWYEGLEDGDFKNEALKEKSILEGSWGHENKEGKNFCSWLKECSSNYQDLDYELMRKLEELDQEQFDNHEPLEDDDDIMGLDDYLIRQNASYYVDEEE</sequence>
<name>A0ABQ5GJX0_9ASTR</name>
<accession>A0ABQ5GJX0</accession>
<keyword evidence="2" id="KW-1185">Reference proteome</keyword>
<evidence type="ECO:0000313" key="1">
    <source>
        <dbReference type="EMBL" id="GJT75988.1"/>
    </source>
</evidence>
<organism evidence="1 2">
    <name type="scientific">Tanacetum coccineum</name>
    <dbReference type="NCBI Taxonomy" id="301880"/>
    <lineage>
        <taxon>Eukaryota</taxon>
        <taxon>Viridiplantae</taxon>
        <taxon>Streptophyta</taxon>
        <taxon>Embryophyta</taxon>
        <taxon>Tracheophyta</taxon>
        <taxon>Spermatophyta</taxon>
        <taxon>Magnoliopsida</taxon>
        <taxon>eudicotyledons</taxon>
        <taxon>Gunneridae</taxon>
        <taxon>Pentapetalae</taxon>
        <taxon>asterids</taxon>
        <taxon>campanulids</taxon>
        <taxon>Asterales</taxon>
        <taxon>Asteraceae</taxon>
        <taxon>Asteroideae</taxon>
        <taxon>Anthemideae</taxon>
        <taxon>Anthemidinae</taxon>
        <taxon>Tanacetum</taxon>
    </lineage>
</organism>
<gene>
    <name evidence="1" type="ORF">Tco_1042713</name>
</gene>
<protein>
    <submittedName>
        <fullName evidence="1">Uncharacterized protein</fullName>
    </submittedName>
</protein>
<comment type="caution">
    <text evidence="1">The sequence shown here is derived from an EMBL/GenBank/DDBJ whole genome shotgun (WGS) entry which is preliminary data.</text>
</comment>
<proteinExistence type="predicted"/>